<feature type="transmembrane region" description="Helical" evidence="1">
    <location>
        <begin position="81"/>
        <end position="100"/>
    </location>
</feature>
<keyword evidence="1" id="KW-1133">Transmembrane helix</keyword>
<keyword evidence="1" id="KW-0472">Membrane</keyword>
<proteinExistence type="predicted"/>
<dbReference type="AlphaFoldDB" id="G3K6J0"/>
<evidence type="ECO:0000313" key="2">
    <source>
        <dbReference type="EMBL" id="AEO12701.1"/>
    </source>
</evidence>
<evidence type="ECO:0000256" key="1">
    <source>
        <dbReference type="SAM" id="Phobius"/>
    </source>
</evidence>
<dbReference type="EMBL" id="JN165773">
    <property type="protein sequence ID" value="AEO12701.1"/>
    <property type="molecule type" value="Genomic_DNA"/>
</dbReference>
<feature type="transmembrane region" description="Helical" evidence="1">
    <location>
        <begin position="145"/>
        <end position="162"/>
    </location>
</feature>
<name>G3K6J0_9ACTN</name>
<reference evidence="2" key="2">
    <citation type="journal article" date="2013" name="Org. Lett.">
        <title>Biosynthetic O-Methylation Protects Cladoniamides from Self-destruction.</title>
        <authorList>
            <person name="Du Y.L."/>
            <person name="Ding T."/>
            <person name="Ryan K.S."/>
        </authorList>
    </citation>
    <scope>NUCLEOTIDE SEQUENCE</scope>
    <source>
        <strain evidence="2">Ex J. Davies et al.</strain>
    </source>
</reference>
<protein>
    <submittedName>
        <fullName evidence="2">Putative integral membrane protein</fullName>
    </submittedName>
</protein>
<sequence length="297" mass="31678">MSTHAPEANFLAGQCCSSLARMVAERLGGFAPRVRRRAPTAARAVRPGVLSHPQPSVERRSRHEVEAAIGAVADRPRSGRLSVAAVGLPLLAVPHIGLIGLSLFRPLYLDRYVLFGLLGLALLIGAALGAAVASVAKRFQRMSSWLLPVAVVAAVSALLPQLQAKRSPASRIDDVLAVAADVRRLKKPGDAVLFIPAARRDTALVSPDAFADLRDVALAESPAASGTLKGLETGPGRIRADLLTQRRILLVTDAHEVARPVSGARDEAKMSVLRTFFTAVADRQVLGRRVTVYERRP</sequence>
<accession>G3K6J0</accession>
<reference evidence="2" key="1">
    <citation type="journal article" date="2011" name="PLoS ONE">
        <title>Biosynthetic gene cluster for the cladoniamides, bis-indoles with a rearranged scaffold.</title>
        <authorList>
            <person name="Ryan K.S."/>
        </authorList>
    </citation>
    <scope>NUCLEOTIDE SEQUENCE</scope>
    <source>
        <strain evidence="2">Ex J. Davies et al.</strain>
    </source>
</reference>
<keyword evidence="1" id="KW-0812">Transmembrane</keyword>
<organism evidence="2">
    <name type="scientific">Streptomyces uncialis</name>
    <dbReference type="NCBI Taxonomy" id="1048205"/>
    <lineage>
        <taxon>Bacteria</taxon>
        <taxon>Bacillati</taxon>
        <taxon>Actinomycetota</taxon>
        <taxon>Actinomycetes</taxon>
        <taxon>Kitasatosporales</taxon>
        <taxon>Streptomycetaceae</taxon>
        <taxon>Streptomyces</taxon>
    </lineage>
</organism>
<feature type="transmembrane region" description="Helical" evidence="1">
    <location>
        <begin position="112"/>
        <end position="133"/>
    </location>
</feature>